<evidence type="ECO:0000313" key="3">
    <source>
        <dbReference type="Proteomes" id="UP000255165"/>
    </source>
</evidence>
<keyword evidence="3" id="KW-1185">Reference proteome</keyword>
<comment type="caution">
    <text evidence="2">The sequence shown here is derived from an EMBL/GenBank/DDBJ whole genome shotgun (WGS) entry which is preliminary data.</text>
</comment>
<keyword evidence="1" id="KW-0732">Signal</keyword>
<dbReference type="InterPro" id="IPR029052">
    <property type="entry name" value="Metallo-depent_PP-like"/>
</dbReference>
<evidence type="ECO:0008006" key="4">
    <source>
        <dbReference type="Google" id="ProtNLM"/>
    </source>
</evidence>
<reference evidence="3" key="1">
    <citation type="submission" date="2018-06" db="EMBL/GenBank/DDBJ databases">
        <authorList>
            <person name="Feng T."/>
            <person name="Jeon C.O."/>
        </authorList>
    </citation>
    <scope>NUCLEOTIDE SEQUENCE [LARGE SCALE GENOMIC DNA]</scope>
    <source>
        <strain evidence="3">S23</strain>
    </source>
</reference>
<proteinExistence type="predicted"/>
<dbReference type="AlphaFoldDB" id="A0A370NHG5"/>
<feature type="signal peptide" evidence="1">
    <location>
        <begin position="1"/>
        <end position="24"/>
    </location>
</feature>
<dbReference type="SUPFAM" id="SSF56300">
    <property type="entry name" value="Metallo-dependent phosphatases"/>
    <property type="match status" value="1"/>
</dbReference>
<evidence type="ECO:0000313" key="2">
    <source>
        <dbReference type="EMBL" id="RDK05015.1"/>
    </source>
</evidence>
<sequence>MKELMRCAALLAAGMMTTLTPASADSSDSGRPITVAVFGDWPYNQNLLDNKSLLIDSVNADPAVSLVIHVGDIHSGSMPCTSAGILPPITTSNPGWNQGIYAAFQQFKAPMIYTPGDNEWTDCHKSKEASAGDPLKELTSLRSLFFARPGHSLGLADKGVISQALSYNTAYPTDAKFVENVIWEDSHVVFVTLNVPGSNNDTLPWTGTFSNPGAQGQELVERNGANQRWLQAAFSRAEANHARGVVIALQADMWDPAALAVGGDGLSAYTPFVRQLADLSIRFQRPVLLLNGDSHLYGADRPLANPASATGTIHGTPAVPNLTRITVQGSTNTPAEWLRLTIDQSNPNLFSWTNVPYCKNPLGSCQ</sequence>
<protein>
    <recommendedName>
        <fullName evidence="4">Calcineurin-like phosphoesterase domain-containing protein</fullName>
    </recommendedName>
</protein>
<feature type="chain" id="PRO_5016744633" description="Calcineurin-like phosphoesterase domain-containing protein" evidence="1">
    <location>
        <begin position="25"/>
        <end position="366"/>
    </location>
</feature>
<evidence type="ECO:0000256" key="1">
    <source>
        <dbReference type="SAM" id="SignalP"/>
    </source>
</evidence>
<accession>A0A370NHG5</accession>
<name>A0A370NHG5_9BURK</name>
<dbReference type="Proteomes" id="UP000255165">
    <property type="component" value="Unassembled WGS sequence"/>
</dbReference>
<dbReference type="RefSeq" id="WP_115216483.1">
    <property type="nucleotide sequence ID" value="NZ_QKWJ01000120.1"/>
</dbReference>
<organism evidence="2 3">
    <name type="scientific">Cupriavidus lacunae</name>
    <dbReference type="NCBI Taxonomy" id="2666307"/>
    <lineage>
        <taxon>Bacteria</taxon>
        <taxon>Pseudomonadati</taxon>
        <taxon>Pseudomonadota</taxon>
        <taxon>Betaproteobacteria</taxon>
        <taxon>Burkholderiales</taxon>
        <taxon>Burkholderiaceae</taxon>
        <taxon>Cupriavidus</taxon>
    </lineage>
</organism>
<gene>
    <name evidence="2" type="ORF">DN412_39345</name>
</gene>
<dbReference type="EMBL" id="QKWJ01000120">
    <property type="protein sequence ID" value="RDK05015.1"/>
    <property type="molecule type" value="Genomic_DNA"/>
</dbReference>